<keyword evidence="12" id="KW-1185">Reference proteome</keyword>
<gene>
    <name evidence="11" type="ORF">ABDJ40_03620</name>
</gene>
<dbReference type="Gene3D" id="3.40.50.10210">
    <property type="match status" value="1"/>
</dbReference>
<dbReference type="CDD" id="cd02439">
    <property type="entry name" value="DMB-PRT_CobT"/>
    <property type="match status" value="1"/>
</dbReference>
<comment type="pathway">
    <text evidence="1">Nucleoside biosynthesis; alpha-ribazole biosynthesis; alpha-ribazole from 5,6-dimethylbenzimidazole: step 1/2.</text>
</comment>
<name>A0ABV0G9X7_9BURK</name>
<protein>
    <recommendedName>
        <fullName evidence="4">Nicotinate-nucleotide--dimethylbenzimidazole phosphoribosyltransferase</fullName>
        <ecNumber evidence="3">2.4.2.21</ecNumber>
    </recommendedName>
    <alternativeName>
        <fullName evidence="8">N(1)-alpha-phosphoribosyltransferase</fullName>
    </alternativeName>
</protein>
<accession>A0ABV0G9X7</accession>
<evidence type="ECO:0000256" key="2">
    <source>
        <dbReference type="ARBA" id="ARBA00007110"/>
    </source>
</evidence>
<dbReference type="Pfam" id="PF02277">
    <property type="entry name" value="DBI_PRT"/>
    <property type="match status" value="1"/>
</dbReference>
<reference evidence="11 12" key="1">
    <citation type="submission" date="2024-05" db="EMBL/GenBank/DDBJ databases">
        <title>Roseateles sp. 2.12 16S ribosomal RNA gene Genome sequencing and assembly.</title>
        <authorList>
            <person name="Woo H."/>
        </authorList>
    </citation>
    <scope>NUCLEOTIDE SEQUENCE [LARGE SCALE GENOMIC DNA]</scope>
    <source>
        <strain evidence="11 12">2.12</strain>
    </source>
</reference>
<evidence type="ECO:0000256" key="6">
    <source>
        <dbReference type="ARBA" id="ARBA00022676"/>
    </source>
</evidence>
<evidence type="ECO:0000256" key="1">
    <source>
        <dbReference type="ARBA" id="ARBA00005049"/>
    </source>
</evidence>
<dbReference type="RefSeq" id="WP_347606189.1">
    <property type="nucleotide sequence ID" value="NZ_JBDPZC010000001.1"/>
</dbReference>
<feature type="region of interest" description="Disordered" evidence="10">
    <location>
        <begin position="339"/>
        <end position="372"/>
    </location>
</feature>
<dbReference type="Gene3D" id="1.10.1610.10">
    <property type="match status" value="1"/>
</dbReference>
<evidence type="ECO:0000256" key="3">
    <source>
        <dbReference type="ARBA" id="ARBA00011991"/>
    </source>
</evidence>
<evidence type="ECO:0000313" key="12">
    <source>
        <dbReference type="Proteomes" id="UP001462640"/>
    </source>
</evidence>
<dbReference type="SUPFAM" id="SSF52733">
    <property type="entry name" value="Nicotinate mononucleotide:5,6-dimethylbenzimidazole phosphoribosyltransferase (CobT)"/>
    <property type="match status" value="1"/>
</dbReference>
<comment type="caution">
    <text evidence="11">The sequence shown here is derived from an EMBL/GenBank/DDBJ whole genome shotgun (WGS) entry which is preliminary data.</text>
</comment>
<evidence type="ECO:0000313" key="11">
    <source>
        <dbReference type="EMBL" id="MEO3711851.1"/>
    </source>
</evidence>
<dbReference type="PANTHER" id="PTHR43463:SF1">
    <property type="entry name" value="NICOTINATE-NUCLEOTIDE--DIMETHYLBENZIMIDAZOLE PHOSPHORIBOSYLTRANSFERASE"/>
    <property type="match status" value="1"/>
</dbReference>
<dbReference type="GO" id="GO:0008939">
    <property type="term" value="F:nicotinate-nucleotide-dimethylbenzimidazole phosphoribosyltransferase activity"/>
    <property type="evidence" value="ECO:0007669"/>
    <property type="project" value="UniProtKB-EC"/>
</dbReference>
<feature type="compositionally biased region" description="Low complexity" evidence="10">
    <location>
        <begin position="348"/>
        <end position="372"/>
    </location>
</feature>
<dbReference type="Proteomes" id="UP001462640">
    <property type="component" value="Unassembled WGS sequence"/>
</dbReference>
<evidence type="ECO:0000256" key="5">
    <source>
        <dbReference type="ARBA" id="ARBA00022573"/>
    </source>
</evidence>
<keyword evidence="5" id="KW-0169">Cobalamin biosynthesis</keyword>
<comment type="similarity">
    <text evidence="2">Belongs to the CobT family.</text>
</comment>
<comment type="catalytic activity">
    <reaction evidence="9">
        <text>5,6-dimethylbenzimidazole + nicotinate beta-D-ribonucleotide = alpha-ribazole 5'-phosphate + nicotinate + H(+)</text>
        <dbReference type="Rhea" id="RHEA:11196"/>
        <dbReference type="ChEBI" id="CHEBI:15378"/>
        <dbReference type="ChEBI" id="CHEBI:15890"/>
        <dbReference type="ChEBI" id="CHEBI:32544"/>
        <dbReference type="ChEBI" id="CHEBI:57502"/>
        <dbReference type="ChEBI" id="CHEBI:57918"/>
        <dbReference type="EC" id="2.4.2.21"/>
    </reaction>
</comment>
<evidence type="ECO:0000256" key="7">
    <source>
        <dbReference type="ARBA" id="ARBA00022679"/>
    </source>
</evidence>
<keyword evidence="7 11" id="KW-0808">Transferase</keyword>
<dbReference type="EMBL" id="JBDPZC010000001">
    <property type="protein sequence ID" value="MEO3711851.1"/>
    <property type="molecule type" value="Genomic_DNA"/>
</dbReference>
<dbReference type="InterPro" id="IPR003200">
    <property type="entry name" value="Nict_dMeBzImd_PRibTrfase"/>
</dbReference>
<evidence type="ECO:0000256" key="10">
    <source>
        <dbReference type="SAM" id="MobiDB-lite"/>
    </source>
</evidence>
<dbReference type="EC" id="2.4.2.21" evidence="3"/>
<proteinExistence type="inferred from homology"/>
<sequence length="372" mass="39320">MSIHQSLISPTANPELRRALSERLQRRAALAGGLGELEPLAIRLGLIQDSLTPRFRDPTLALFVADHGLAVDGLPLMWGRTTKAHADLLLHNRLPSSVLARTQGLQLSVVDCGIADEMQPNPRLQSRKIAHGTRNCRLGPAMSLEHAHAAVRVGMEIADKFSGNVLICAGLGQGAFESSALVMSRLCDLPVKDFIVSGPDMRQDQLDPLLSLLLACQARHREVVDPMDVLAAFGGFETAVMVGAMLVAASKRHLIIVDGLPACAALKAASMIAAPVTDYAVFCRSHTHHGIDQALAQFHAAALLELGLDSADGCGALLAWPMLRSAAALLTDLHDSADTLMPPPAPPSVRVSGPGRLSSRPGLLGLPSDTGP</sequence>
<keyword evidence="6 11" id="KW-0328">Glycosyltransferase</keyword>
<dbReference type="InterPro" id="IPR036087">
    <property type="entry name" value="Nict_dMeBzImd_PRibTrfase_sf"/>
</dbReference>
<dbReference type="InterPro" id="IPR023195">
    <property type="entry name" value="Nict_dMeBzImd_PRibTrfase_N"/>
</dbReference>
<evidence type="ECO:0000256" key="8">
    <source>
        <dbReference type="ARBA" id="ARBA00030686"/>
    </source>
</evidence>
<dbReference type="PANTHER" id="PTHR43463">
    <property type="entry name" value="NICOTINATE-NUCLEOTIDE--DIMETHYLBENZIMIDAZOLE PHOSPHORIBOSYLTRANSFERASE"/>
    <property type="match status" value="1"/>
</dbReference>
<organism evidence="11 12">
    <name type="scientific">Roseateles flavus</name>
    <dbReference type="NCBI Taxonomy" id="3149041"/>
    <lineage>
        <taxon>Bacteria</taxon>
        <taxon>Pseudomonadati</taxon>
        <taxon>Pseudomonadota</taxon>
        <taxon>Betaproteobacteria</taxon>
        <taxon>Burkholderiales</taxon>
        <taxon>Sphaerotilaceae</taxon>
        <taxon>Roseateles</taxon>
    </lineage>
</organism>
<evidence type="ECO:0000256" key="9">
    <source>
        <dbReference type="ARBA" id="ARBA00047340"/>
    </source>
</evidence>
<evidence type="ECO:0000256" key="4">
    <source>
        <dbReference type="ARBA" id="ARBA00015486"/>
    </source>
</evidence>